<dbReference type="PANTHER" id="PTHR30481:SF3">
    <property type="entry name" value="DNA ADENINE METHYLASE"/>
    <property type="match status" value="1"/>
</dbReference>
<dbReference type="InterPro" id="IPR012327">
    <property type="entry name" value="MeTrfase_D12"/>
</dbReference>
<dbReference type="Gene3D" id="3.40.50.150">
    <property type="entry name" value="Vaccinia Virus protein VP39"/>
    <property type="match status" value="2"/>
</dbReference>
<evidence type="ECO:0000313" key="6">
    <source>
        <dbReference type="EMBL" id="DAF55178.1"/>
    </source>
</evidence>
<sequence length="259" mass="29569">MGVLMVYPGSKSRLAPIFIPMLNKLIKSKNIASYIEPFVGGGNIFDGIVCQEKIGYDKSRTLIALFNHGLENINTIPEEGSREWWDEAKAQYRGEVPQSMPDWKIGAIQYFASFGTRGFPGGFANNKNGKDYYNERFRNFKSQIKRLKQTGGKFVCGEYVDIDIPSGSLVYCDPPYMGTKPYGYSFENDFDHSDYWNWVREISKDSYVLCSEQQCPDDFEIVWSGELIRNVSSKNNVLGKEILCIYKEGLLKKEDLKIS</sequence>
<comment type="catalytic activity">
    <reaction evidence="5">
        <text>a 2'-deoxyadenosine in DNA + S-adenosyl-L-methionine = an N(6)-methyl-2'-deoxyadenosine in DNA + S-adenosyl-L-homocysteine + H(+)</text>
        <dbReference type="Rhea" id="RHEA:15197"/>
        <dbReference type="Rhea" id="RHEA-COMP:12418"/>
        <dbReference type="Rhea" id="RHEA-COMP:12419"/>
        <dbReference type="ChEBI" id="CHEBI:15378"/>
        <dbReference type="ChEBI" id="CHEBI:57856"/>
        <dbReference type="ChEBI" id="CHEBI:59789"/>
        <dbReference type="ChEBI" id="CHEBI:90615"/>
        <dbReference type="ChEBI" id="CHEBI:90616"/>
        <dbReference type="EC" id="2.1.1.72"/>
    </reaction>
</comment>
<dbReference type="GO" id="GO:1904047">
    <property type="term" value="F:S-adenosyl-L-methionine binding"/>
    <property type="evidence" value="ECO:0007669"/>
    <property type="project" value="TreeGrafter"/>
</dbReference>
<dbReference type="GO" id="GO:0032259">
    <property type="term" value="P:methylation"/>
    <property type="evidence" value="ECO:0007669"/>
    <property type="project" value="UniProtKB-KW"/>
</dbReference>
<proteinExistence type="predicted"/>
<dbReference type="GO" id="GO:0009307">
    <property type="term" value="P:DNA restriction-modification system"/>
    <property type="evidence" value="ECO:0007669"/>
    <property type="project" value="InterPro"/>
</dbReference>
<evidence type="ECO:0000256" key="1">
    <source>
        <dbReference type="ARBA" id="ARBA00011900"/>
    </source>
</evidence>
<evidence type="ECO:0000256" key="5">
    <source>
        <dbReference type="ARBA" id="ARBA00047942"/>
    </source>
</evidence>
<dbReference type="Pfam" id="PF02086">
    <property type="entry name" value="MethyltransfD12"/>
    <property type="match status" value="2"/>
</dbReference>
<dbReference type="PROSITE" id="PS00092">
    <property type="entry name" value="N6_MTASE"/>
    <property type="match status" value="1"/>
</dbReference>
<dbReference type="GO" id="GO:0009007">
    <property type="term" value="F:site-specific DNA-methyltransferase (adenine-specific) activity"/>
    <property type="evidence" value="ECO:0007669"/>
    <property type="project" value="UniProtKB-EC"/>
</dbReference>
<name>A0A8S5SXB9_9CAUD</name>
<dbReference type="GO" id="GO:0006298">
    <property type="term" value="P:mismatch repair"/>
    <property type="evidence" value="ECO:0007669"/>
    <property type="project" value="TreeGrafter"/>
</dbReference>
<evidence type="ECO:0000256" key="4">
    <source>
        <dbReference type="ARBA" id="ARBA00022691"/>
    </source>
</evidence>
<dbReference type="EC" id="2.1.1.72" evidence="1"/>
<accession>A0A8S5SXB9</accession>
<dbReference type="PRINTS" id="PR00505">
    <property type="entry name" value="D12N6MTFRASE"/>
</dbReference>
<organism evidence="6">
    <name type="scientific">Siphoviridae sp. ctZHD14</name>
    <dbReference type="NCBI Taxonomy" id="2827891"/>
    <lineage>
        <taxon>Viruses</taxon>
        <taxon>Duplodnaviria</taxon>
        <taxon>Heunggongvirae</taxon>
        <taxon>Uroviricota</taxon>
        <taxon>Caudoviricetes</taxon>
    </lineage>
</organism>
<evidence type="ECO:0000256" key="2">
    <source>
        <dbReference type="ARBA" id="ARBA00022603"/>
    </source>
</evidence>
<dbReference type="PANTHER" id="PTHR30481">
    <property type="entry name" value="DNA ADENINE METHYLASE"/>
    <property type="match status" value="1"/>
</dbReference>
<dbReference type="EMBL" id="BK032687">
    <property type="protein sequence ID" value="DAF55178.1"/>
    <property type="molecule type" value="Genomic_DNA"/>
</dbReference>
<dbReference type="SUPFAM" id="SSF53335">
    <property type="entry name" value="S-adenosyl-L-methionine-dependent methyltransferases"/>
    <property type="match status" value="1"/>
</dbReference>
<keyword evidence="3" id="KW-0808">Transferase</keyword>
<reference evidence="6" key="1">
    <citation type="journal article" date="2021" name="Proc. Natl. Acad. Sci. U.S.A.">
        <title>A Catalog of Tens of Thousands of Viruses from Human Metagenomes Reveals Hidden Associations with Chronic Diseases.</title>
        <authorList>
            <person name="Tisza M.J."/>
            <person name="Buck C.B."/>
        </authorList>
    </citation>
    <scope>NUCLEOTIDE SEQUENCE</scope>
    <source>
        <strain evidence="6">CtZHD14</strain>
    </source>
</reference>
<dbReference type="GO" id="GO:0043565">
    <property type="term" value="F:sequence-specific DNA binding"/>
    <property type="evidence" value="ECO:0007669"/>
    <property type="project" value="TreeGrafter"/>
</dbReference>
<evidence type="ECO:0000256" key="3">
    <source>
        <dbReference type="ARBA" id="ARBA00022679"/>
    </source>
</evidence>
<dbReference type="InterPro" id="IPR002052">
    <property type="entry name" value="DNA_methylase_N6_adenine_CS"/>
</dbReference>
<dbReference type="InterPro" id="IPR029063">
    <property type="entry name" value="SAM-dependent_MTases_sf"/>
</dbReference>
<keyword evidence="4" id="KW-0949">S-adenosyl-L-methionine</keyword>
<protein>
    <recommendedName>
        <fullName evidence="1">site-specific DNA-methyltransferase (adenine-specific)</fullName>
        <ecNumber evidence="1">2.1.1.72</ecNumber>
    </recommendedName>
</protein>
<keyword evidence="2 6" id="KW-0489">Methyltransferase</keyword>